<dbReference type="CDD" id="cd06261">
    <property type="entry name" value="TM_PBP2"/>
    <property type="match status" value="1"/>
</dbReference>
<dbReference type="PANTHER" id="PTHR43163">
    <property type="entry name" value="DIPEPTIDE TRANSPORT SYSTEM PERMEASE PROTEIN DPPB-RELATED"/>
    <property type="match status" value="1"/>
</dbReference>
<keyword evidence="4 7" id="KW-0812">Transmembrane</keyword>
<keyword evidence="5 7" id="KW-1133">Transmembrane helix</keyword>
<geneLocation type="plasmid" evidence="10">
    <name>pTi_Tun188</name>
</geneLocation>
<feature type="domain" description="ABC transmembrane type-1" evidence="8">
    <location>
        <begin position="94"/>
        <end position="291"/>
    </location>
</feature>
<feature type="transmembrane region" description="Helical" evidence="7">
    <location>
        <begin position="275"/>
        <end position="298"/>
    </location>
</feature>
<keyword evidence="10" id="KW-0614">Plasmid</keyword>
<dbReference type="PROSITE" id="PS50928">
    <property type="entry name" value="ABC_TM1"/>
    <property type="match status" value="1"/>
</dbReference>
<sequence length="309" mass="33047">MISFILARLVRAIIVMMLTVTFVFIILRLGGDPARAMLGENATPEALAAFRTAWGLDRSIPEQFLIYLASALRGDFGVSAADGREVFTVISERIPKTLTLTISAFVLSILVGIPAGIIAAVRRDSAADKSVMAGAVLGYSVPNFLLGLTLIFVFAVWFRVLPSSGSSTWQHAILPVATFGLVNAAAIARFARSALIEVLEQPYIAAARADGIPKWEVVIRHALPNAAIPMVTMLGFVAAGLLGGSAIVETVFAWPGLGSGFVRAITLSDLNVVQAMILLFTAFMVTVNLIVDVLYAVLNPKIRLQKNDH</sequence>
<feature type="transmembrane region" description="Helical" evidence="7">
    <location>
        <begin position="230"/>
        <end position="255"/>
    </location>
</feature>
<dbReference type="GO" id="GO:0005886">
    <property type="term" value="C:plasma membrane"/>
    <property type="evidence" value="ECO:0007669"/>
    <property type="project" value="UniProtKB-SubCell"/>
</dbReference>
<evidence type="ECO:0000256" key="5">
    <source>
        <dbReference type="ARBA" id="ARBA00022989"/>
    </source>
</evidence>
<protein>
    <submittedName>
        <fullName evidence="9">ABC transporter permease</fullName>
    </submittedName>
    <submittedName>
        <fullName evidence="10">Virulence protein</fullName>
    </submittedName>
</protein>
<evidence type="ECO:0000256" key="1">
    <source>
        <dbReference type="ARBA" id="ARBA00004651"/>
    </source>
</evidence>
<dbReference type="PANTHER" id="PTHR43163:SF6">
    <property type="entry name" value="DIPEPTIDE TRANSPORT SYSTEM PERMEASE PROTEIN DPPB-RELATED"/>
    <property type="match status" value="1"/>
</dbReference>
<evidence type="ECO:0000259" key="8">
    <source>
        <dbReference type="PROSITE" id="PS50928"/>
    </source>
</evidence>
<dbReference type="EMBL" id="KY000073">
    <property type="protein sequence ID" value="ASK49356.1"/>
    <property type="molecule type" value="Genomic_DNA"/>
</dbReference>
<evidence type="ECO:0000256" key="3">
    <source>
        <dbReference type="ARBA" id="ARBA00022475"/>
    </source>
</evidence>
<evidence type="ECO:0000256" key="2">
    <source>
        <dbReference type="ARBA" id="ARBA00022448"/>
    </source>
</evidence>
<dbReference type="InterPro" id="IPR035906">
    <property type="entry name" value="MetI-like_sf"/>
</dbReference>
<keyword evidence="6 7" id="KW-0472">Membrane</keyword>
<proteinExistence type="inferred from homology"/>
<dbReference type="Pfam" id="PF00528">
    <property type="entry name" value="BPD_transp_1"/>
    <property type="match status" value="1"/>
</dbReference>
<feature type="transmembrane region" description="Helical" evidence="7">
    <location>
        <begin position="12"/>
        <end position="31"/>
    </location>
</feature>
<accession>A0A2Z2Q8R2</accession>
<comment type="similarity">
    <text evidence="7">Belongs to the binding-protein-dependent transport system permease family.</text>
</comment>
<feature type="transmembrane region" description="Helical" evidence="7">
    <location>
        <begin position="98"/>
        <end position="121"/>
    </location>
</feature>
<evidence type="ECO:0000313" key="10">
    <source>
        <dbReference type="EMBL" id="ASK49356.1"/>
    </source>
</evidence>
<evidence type="ECO:0000256" key="6">
    <source>
        <dbReference type="ARBA" id="ARBA00023136"/>
    </source>
</evidence>
<dbReference type="EMBL" id="KY000065">
    <property type="protein sequence ID" value="ASK47861.1"/>
    <property type="molecule type" value="Genomic_DNA"/>
</dbReference>
<dbReference type="Pfam" id="PF19300">
    <property type="entry name" value="BPD_transp_1_N"/>
    <property type="match status" value="1"/>
</dbReference>
<dbReference type="InterPro" id="IPR045621">
    <property type="entry name" value="BPD_transp_1_N"/>
</dbReference>
<dbReference type="Gene3D" id="1.10.3720.10">
    <property type="entry name" value="MetI-like"/>
    <property type="match status" value="1"/>
</dbReference>
<dbReference type="InterPro" id="IPR000515">
    <property type="entry name" value="MetI-like"/>
</dbReference>
<feature type="transmembrane region" description="Helical" evidence="7">
    <location>
        <begin position="172"/>
        <end position="191"/>
    </location>
</feature>
<dbReference type="AlphaFoldDB" id="A0A2Z2Q8R2"/>
<geneLocation type="plasmid" evidence="9">
    <name>pTi_CFBP7128</name>
</geneLocation>
<comment type="subcellular location">
    <subcellularLocation>
        <location evidence="1 7">Cell membrane</location>
        <topology evidence="1 7">Multi-pass membrane protein</topology>
    </subcellularLocation>
</comment>
<reference evidence="10" key="1">
    <citation type="submission" date="2016-10" db="EMBL/GenBank/DDBJ databases">
        <title>Agrobacterium Ti plasmids: Classification based on T-DNA and Vir regions organization.</title>
        <authorList>
            <person name="Nabi N."/>
            <person name="Vial L."/>
            <person name="Ben Hafsa A."/>
            <person name="Chapulliot D."/>
            <person name="Berard A."/>
            <person name="Chauveau A."/>
            <person name="Le Paslier M.-C."/>
            <person name="Harzallah Skhiri F."/>
            <person name="Brunel D."/>
            <person name="Nesme X."/>
            <person name="Chaouachi M."/>
        </authorList>
    </citation>
    <scope>NUCLEOTIDE SEQUENCE</scope>
    <source>
        <strain evidence="9">CFBP7128</strain>
        <strain evidence="10">Tun188</strain>
        <plasmid evidence="9">pTi_CFBP7128</plasmid>
        <plasmid evidence="10">pTi_Tun188</plasmid>
    </source>
</reference>
<keyword evidence="2 7" id="KW-0813">Transport</keyword>
<name>A0A2Z2Q8R2_AGRTU</name>
<evidence type="ECO:0000313" key="9">
    <source>
        <dbReference type="EMBL" id="ASK47861.1"/>
    </source>
</evidence>
<keyword evidence="3" id="KW-1003">Cell membrane</keyword>
<evidence type="ECO:0000256" key="4">
    <source>
        <dbReference type="ARBA" id="ARBA00022692"/>
    </source>
</evidence>
<evidence type="ECO:0000256" key="7">
    <source>
        <dbReference type="RuleBase" id="RU363032"/>
    </source>
</evidence>
<dbReference type="GO" id="GO:0071916">
    <property type="term" value="F:dipeptide transmembrane transporter activity"/>
    <property type="evidence" value="ECO:0007669"/>
    <property type="project" value="TreeGrafter"/>
</dbReference>
<organism evidence="10">
    <name type="scientific">Agrobacterium tumefaciens</name>
    <dbReference type="NCBI Taxonomy" id="358"/>
    <lineage>
        <taxon>Bacteria</taxon>
        <taxon>Pseudomonadati</taxon>
        <taxon>Pseudomonadota</taxon>
        <taxon>Alphaproteobacteria</taxon>
        <taxon>Hyphomicrobiales</taxon>
        <taxon>Rhizobiaceae</taxon>
        <taxon>Rhizobium/Agrobacterium group</taxon>
        <taxon>Agrobacterium</taxon>
        <taxon>Agrobacterium tumefaciens complex</taxon>
    </lineage>
</organism>
<feature type="transmembrane region" description="Helical" evidence="7">
    <location>
        <begin position="133"/>
        <end position="160"/>
    </location>
</feature>
<dbReference type="SUPFAM" id="SSF161098">
    <property type="entry name" value="MetI-like"/>
    <property type="match status" value="1"/>
</dbReference>